<organism evidence="9 10">
    <name type="scientific">Sporomusa sphaeroides DSM 2875</name>
    <dbReference type="NCBI Taxonomy" id="1337886"/>
    <lineage>
        <taxon>Bacteria</taxon>
        <taxon>Bacillati</taxon>
        <taxon>Bacillota</taxon>
        <taxon>Negativicutes</taxon>
        <taxon>Selenomonadales</taxon>
        <taxon>Sporomusaceae</taxon>
        <taxon>Sporomusa</taxon>
    </lineage>
</organism>
<feature type="transmembrane region" description="Helical" evidence="7">
    <location>
        <begin position="101"/>
        <end position="120"/>
    </location>
</feature>
<evidence type="ECO:0000256" key="3">
    <source>
        <dbReference type="ARBA" id="ARBA00022692"/>
    </source>
</evidence>
<protein>
    <submittedName>
        <fullName evidence="8">Type IV secretion system protein virB10</fullName>
    </submittedName>
</protein>
<keyword evidence="11" id="KW-1185">Reference proteome</keyword>
<feature type="region of interest" description="Disordered" evidence="6">
    <location>
        <begin position="123"/>
        <end position="237"/>
    </location>
</feature>
<evidence type="ECO:0000313" key="10">
    <source>
        <dbReference type="Proteomes" id="UP000186950"/>
    </source>
</evidence>
<dbReference type="RefSeq" id="WP_075758123.1">
    <property type="nucleotide sequence ID" value="NZ_CP146992.1"/>
</dbReference>
<dbReference type="Pfam" id="PF03743">
    <property type="entry name" value="TrbI"/>
    <property type="match status" value="1"/>
</dbReference>
<keyword evidence="4 7" id="KW-1133">Transmembrane helix</keyword>
<evidence type="ECO:0000256" key="2">
    <source>
        <dbReference type="ARBA" id="ARBA00010265"/>
    </source>
</evidence>
<dbReference type="KEGG" id="ssph:SPSPH_047300"/>
<evidence type="ECO:0000256" key="1">
    <source>
        <dbReference type="ARBA" id="ARBA00004167"/>
    </source>
</evidence>
<feature type="compositionally biased region" description="Basic and acidic residues" evidence="6">
    <location>
        <begin position="143"/>
        <end position="152"/>
    </location>
</feature>
<geneLocation type="plasmid" evidence="9 10">
    <name>pSSP59</name>
</geneLocation>
<feature type="compositionally biased region" description="Polar residues" evidence="6">
    <location>
        <begin position="175"/>
        <end position="187"/>
    </location>
</feature>
<dbReference type="GO" id="GO:0016020">
    <property type="term" value="C:membrane"/>
    <property type="evidence" value="ECO:0007669"/>
    <property type="project" value="UniProtKB-SubCell"/>
</dbReference>
<dbReference type="Gene3D" id="2.40.128.260">
    <property type="entry name" value="Type IV secretion system, VirB10/TraB/TrbI"/>
    <property type="match status" value="1"/>
</dbReference>
<dbReference type="Proteomes" id="UP000186950">
    <property type="component" value="Plasmid pSSP59"/>
</dbReference>
<accession>A0A1U7MA50</accession>
<evidence type="ECO:0000256" key="6">
    <source>
        <dbReference type="SAM" id="MobiDB-lite"/>
    </source>
</evidence>
<feature type="compositionally biased region" description="Polar residues" evidence="6">
    <location>
        <begin position="123"/>
        <end position="138"/>
    </location>
</feature>
<dbReference type="EMBL" id="FCOW01000038">
    <property type="protein sequence ID" value="CVK21535.1"/>
    <property type="molecule type" value="Genomic_DNA"/>
</dbReference>
<dbReference type="InterPro" id="IPR005498">
    <property type="entry name" value="T4SS_VirB10/TraB/TrbI"/>
</dbReference>
<feature type="compositionally biased region" description="Polar residues" evidence="6">
    <location>
        <begin position="153"/>
        <end position="163"/>
    </location>
</feature>
<dbReference type="OrthoDB" id="9807354at2"/>
<evidence type="ECO:0000313" key="11">
    <source>
        <dbReference type="Proteomes" id="UP000245702"/>
    </source>
</evidence>
<evidence type="ECO:0000256" key="5">
    <source>
        <dbReference type="ARBA" id="ARBA00023136"/>
    </source>
</evidence>
<comment type="similarity">
    <text evidence="2">Belongs to the TrbI/VirB10 family.</text>
</comment>
<comment type="subcellular location">
    <subcellularLocation>
        <location evidence="1">Membrane</location>
        <topology evidence="1">Single-pass membrane protein</topology>
    </subcellularLocation>
</comment>
<keyword evidence="5 7" id="KW-0472">Membrane</keyword>
<dbReference type="Proteomes" id="UP000245702">
    <property type="component" value="Unassembled WGS sequence"/>
</dbReference>
<dbReference type="InterPro" id="IPR042217">
    <property type="entry name" value="T4SS_VirB10/TrbI"/>
</dbReference>
<gene>
    <name evidence="9" type="ORF">SPSPH_047300</name>
    <name evidence="8" type="ORF">SSPH_04227</name>
</gene>
<dbReference type="CDD" id="cd16429">
    <property type="entry name" value="VirB10"/>
    <property type="match status" value="1"/>
</dbReference>
<keyword evidence="9" id="KW-0614">Plasmid</keyword>
<keyword evidence="3 7" id="KW-0812">Transmembrane</keyword>
<dbReference type="EMBL" id="CP146992">
    <property type="protein sequence ID" value="WXA41918.1"/>
    <property type="molecule type" value="Genomic_DNA"/>
</dbReference>
<evidence type="ECO:0000313" key="8">
    <source>
        <dbReference type="EMBL" id="CVK21535.1"/>
    </source>
</evidence>
<reference evidence="8 11" key="1">
    <citation type="submission" date="2016-01" db="EMBL/GenBank/DDBJ databases">
        <authorList>
            <person name="Brown R."/>
        </authorList>
    </citation>
    <scope>NUCLEOTIDE SEQUENCE [LARGE SCALE GENOMIC DNA]</scope>
    <source>
        <strain evidence="8">Sporomusa sphaeroides DSM 2875</strain>
    </source>
</reference>
<evidence type="ECO:0000256" key="4">
    <source>
        <dbReference type="ARBA" id="ARBA00022989"/>
    </source>
</evidence>
<evidence type="ECO:0000256" key="7">
    <source>
        <dbReference type="SAM" id="Phobius"/>
    </source>
</evidence>
<dbReference type="AlphaFoldDB" id="A0A1U7MA50"/>
<sequence length="463" mass="50010">MSLEFLEKINKPGSASNPVVEAAETEKEESANVAINHEANGNELAEDIPKSKPLPKPKPKPKPKDNATSPPSVIKADQAENHKELQTEAPPPKGVRFNRKVGILVVILLTIFIVIGLSFATTPTKKNSLNTSSSQTVRTGARIPDELNEKPKSYNSRQQQQPTQEKDVVEIKPIPNQNAFSSGNASRKTIEVPNRPGTAPAARENKSPISFNFKRPETGDLRQSMLTGGADSVSSPVATSSAAASQYSQNAQDEKRAFFNSQVDGSFYSIQRMQPMISNFEIKAGTIISGIMVSGIKSDLPGEIIGQVRENVFDSISGQYLLIPQGTKIIGRYDSKVAYGENRILIVWDRLTLPNGDSLNLEGMGGYDQAGYSGLSGHTDNHEGRITTAVLVTSILGAVTKRYNTNVISFGDVAIGNAAAGIANAGDRLMQKALDMQPTITIDPGEKFSIIVNKDFILKPYCD</sequence>
<name>A0A1U7MA50_9FIRM</name>
<proteinExistence type="inferred from homology"/>
<reference evidence="9" key="2">
    <citation type="submission" date="2024-03" db="EMBL/GenBank/DDBJ databases">
        <title>Complete genome sequence of Sporomusa sphaeroides DSM 2875T isolated from mud of the Leine river and Sporomusa ovata DSM 2662T isolated from sugar beet leaf silage.</title>
        <authorList>
            <person name="Boeer T."/>
            <person name="Lueschen A."/>
            <person name="Daniel R."/>
            <person name="Poehlein A."/>
        </authorList>
    </citation>
    <scope>NUCLEOTIDE SEQUENCE</scope>
    <source>
        <strain evidence="9">DSM 2875</strain>
        <plasmid evidence="9">pSSP59</plasmid>
    </source>
</reference>
<feature type="region of interest" description="Disordered" evidence="6">
    <location>
        <begin position="1"/>
        <end position="72"/>
    </location>
</feature>
<feature type="compositionally biased region" description="Basic and acidic residues" evidence="6">
    <location>
        <begin position="1"/>
        <end position="10"/>
    </location>
</feature>
<evidence type="ECO:0000313" key="9">
    <source>
        <dbReference type="EMBL" id="WXA41918.1"/>
    </source>
</evidence>